<reference evidence="4" key="3">
    <citation type="submission" date="2020-03" db="EMBL/GenBank/DDBJ databases">
        <title>SpeciesPrimer: A bioinformatics pipeline dedicated to the design of qPCR primers for the quantification of bacterial species.</title>
        <authorList>
            <person name="Dreier M."/>
            <person name="Berthoud H."/>
            <person name="Shani N."/>
            <person name="Wechsler D."/>
            <person name="Junier P."/>
        </authorList>
    </citation>
    <scope>NUCLEOTIDE SEQUENCE [LARGE SCALE GENOMIC DNA]</scope>
    <source>
        <strain evidence="4">FAM13073</strain>
    </source>
</reference>
<dbReference type="Gene3D" id="1.10.10.10">
    <property type="entry name" value="Winged helix-like DNA-binding domain superfamily/Winged helix DNA-binding domain"/>
    <property type="match status" value="1"/>
</dbReference>
<comment type="caution">
    <text evidence="3">The sequence shown here is derived from an EMBL/GenBank/DDBJ whole genome shotgun (WGS) entry which is preliminary data.</text>
</comment>
<gene>
    <name evidence="2" type="ORF">GBO79_00260</name>
    <name evidence="3" type="ORF">ITQ97_02760</name>
</gene>
<name>A0A6L5A3Y6_PEDPE</name>
<dbReference type="EMBL" id="WENB01000001">
    <property type="protein sequence ID" value="KAF0414790.1"/>
    <property type="molecule type" value="Genomic_DNA"/>
</dbReference>
<dbReference type="InterPro" id="IPR000595">
    <property type="entry name" value="cNMP-bd_dom"/>
</dbReference>
<evidence type="ECO:0000313" key="2">
    <source>
        <dbReference type="EMBL" id="KAF0414790.1"/>
    </source>
</evidence>
<organism evidence="3 5">
    <name type="scientific">Pediococcus pentosaceus</name>
    <dbReference type="NCBI Taxonomy" id="1255"/>
    <lineage>
        <taxon>Bacteria</taxon>
        <taxon>Bacillati</taxon>
        <taxon>Bacillota</taxon>
        <taxon>Bacilli</taxon>
        <taxon>Lactobacillales</taxon>
        <taxon>Lactobacillaceae</taxon>
        <taxon>Pediococcus</taxon>
    </lineage>
</organism>
<accession>A0A6L5A3Y6</accession>
<dbReference type="CDD" id="cd00038">
    <property type="entry name" value="CAP_ED"/>
    <property type="match status" value="1"/>
</dbReference>
<dbReference type="EMBL" id="JADOFV010000001">
    <property type="protein sequence ID" value="MBF7126760.1"/>
    <property type="molecule type" value="Genomic_DNA"/>
</dbReference>
<dbReference type="AlphaFoldDB" id="A0A6L5A3Y6"/>
<protein>
    <submittedName>
        <fullName evidence="3">Crp/Fnr family transcriptional regulator</fullName>
    </submittedName>
    <submittedName>
        <fullName evidence="2">Cyclic nucleotide-binding domain-containing protein</fullName>
    </submittedName>
</protein>
<feature type="domain" description="Cyclic nucleotide-binding" evidence="1">
    <location>
        <begin position="19"/>
        <end position="122"/>
    </location>
</feature>
<proteinExistence type="predicted"/>
<reference evidence="3" key="4">
    <citation type="submission" date="2020-11" db="EMBL/GenBank/DDBJ databases">
        <title>Antibiotic susceptibility profiles of Pediococcus pentosaceus from various origins and their implications for the safety assessment of strains with food-technology applications.</title>
        <authorList>
            <person name="Shani N."/>
            <person name="Oberhaensli S."/>
            <person name="Arias E."/>
        </authorList>
    </citation>
    <scope>NUCLEOTIDE SEQUENCE</scope>
    <source>
        <strain evidence="3">FAM 19164</strain>
    </source>
</reference>
<sequence length="223" mass="25992">MINNQLELEVKSFLEGQSDFANLPSSEITRLSQVIRKKKIRQGQWIFDQEDEFEYVFLMKEGHVKMFSMNLEGDMTSVSYIVPQMVFPLRGILQGRKYCYNAVAMCTSEVYILPIKEMRKIIVHHYAFMMAFMRRMEHHLHRSEKLLEKTTCSSAAQRVRQVLDYLNEDYAQTHGTVKKVPFKIFLKDLAVLSATTSETAGSVIKAMKEEKKVLYNNKIISFI</sequence>
<evidence type="ECO:0000259" key="1">
    <source>
        <dbReference type="PROSITE" id="PS50042"/>
    </source>
</evidence>
<dbReference type="Pfam" id="PF00027">
    <property type="entry name" value="cNMP_binding"/>
    <property type="match status" value="1"/>
</dbReference>
<dbReference type="InterPro" id="IPR036388">
    <property type="entry name" value="WH-like_DNA-bd_sf"/>
</dbReference>
<reference evidence="2" key="1">
    <citation type="submission" date="2019-10" db="EMBL/GenBank/DDBJ databases">
        <authorList>
            <person name="Irmler S."/>
            <person name="Berthoud H."/>
            <person name="Roetschi A."/>
            <person name="Arias E."/>
            <person name="Shani N."/>
            <person name="Wuethrich D."/>
            <person name="Bruggmann R."/>
        </authorList>
    </citation>
    <scope>NUCLEOTIDE SEQUENCE</scope>
    <source>
        <strain evidence="2">FAM13073</strain>
    </source>
</reference>
<dbReference type="Proteomes" id="UP000743107">
    <property type="component" value="Unassembled WGS sequence"/>
</dbReference>
<dbReference type="GO" id="GO:0005829">
    <property type="term" value="C:cytosol"/>
    <property type="evidence" value="ECO:0007669"/>
    <property type="project" value="TreeGrafter"/>
</dbReference>
<dbReference type="SUPFAM" id="SSF51206">
    <property type="entry name" value="cAMP-binding domain-like"/>
    <property type="match status" value="1"/>
</dbReference>
<dbReference type="Proteomes" id="UP000472573">
    <property type="component" value="Unassembled WGS sequence"/>
</dbReference>
<dbReference type="PANTHER" id="PTHR24567">
    <property type="entry name" value="CRP FAMILY TRANSCRIPTIONAL REGULATORY PROTEIN"/>
    <property type="match status" value="1"/>
</dbReference>
<dbReference type="PROSITE" id="PS50042">
    <property type="entry name" value="CNMP_BINDING_3"/>
    <property type="match status" value="1"/>
</dbReference>
<dbReference type="GO" id="GO:0003700">
    <property type="term" value="F:DNA-binding transcription factor activity"/>
    <property type="evidence" value="ECO:0007669"/>
    <property type="project" value="TreeGrafter"/>
</dbReference>
<reference evidence="2" key="2">
    <citation type="submission" date="2019-12" db="EMBL/GenBank/DDBJ databases">
        <title>SpeciesPrimer: A bioinformatics pipeline dedicated to the design of qPCR primers for the quantification of bacterial species.</title>
        <authorList>
            <person name="Dreier M."/>
            <person name="Berthoud H."/>
            <person name="Shani N."/>
            <person name="Wechsler D."/>
            <person name="Junier P."/>
        </authorList>
    </citation>
    <scope>NUCLEOTIDE SEQUENCE</scope>
    <source>
        <strain evidence="2">FAM13073</strain>
    </source>
</reference>
<evidence type="ECO:0000313" key="5">
    <source>
        <dbReference type="Proteomes" id="UP000743107"/>
    </source>
</evidence>
<dbReference type="Gene3D" id="2.60.120.10">
    <property type="entry name" value="Jelly Rolls"/>
    <property type="match status" value="1"/>
</dbReference>
<dbReference type="InterPro" id="IPR014710">
    <property type="entry name" value="RmlC-like_jellyroll"/>
</dbReference>
<evidence type="ECO:0000313" key="3">
    <source>
        <dbReference type="EMBL" id="MBF7126760.1"/>
    </source>
</evidence>
<evidence type="ECO:0000313" key="4">
    <source>
        <dbReference type="Proteomes" id="UP000472573"/>
    </source>
</evidence>
<keyword evidence="4" id="KW-1185">Reference proteome</keyword>
<dbReference type="RefSeq" id="WP_060743747.1">
    <property type="nucleotide sequence ID" value="NZ_CP023655.1"/>
</dbReference>
<dbReference type="PANTHER" id="PTHR24567:SF26">
    <property type="entry name" value="REGULATORY PROTEIN YEIL"/>
    <property type="match status" value="1"/>
</dbReference>
<dbReference type="InterPro" id="IPR018490">
    <property type="entry name" value="cNMP-bd_dom_sf"/>
</dbReference>
<dbReference type="InterPro" id="IPR050397">
    <property type="entry name" value="Env_Response_Regulators"/>
</dbReference>